<dbReference type="SUPFAM" id="SSF50978">
    <property type="entry name" value="WD40 repeat-like"/>
    <property type="match status" value="1"/>
</dbReference>
<organism evidence="1 2">
    <name type="scientific">Panagrellus redivivus</name>
    <name type="common">Microworm</name>
    <dbReference type="NCBI Taxonomy" id="6233"/>
    <lineage>
        <taxon>Eukaryota</taxon>
        <taxon>Metazoa</taxon>
        <taxon>Ecdysozoa</taxon>
        <taxon>Nematoda</taxon>
        <taxon>Chromadorea</taxon>
        <taxon>Rhabditida</taxon>
        <taxon>Tylenchina</taxon>
        <taxon>Panagrolaimomorpha</taxon>
        <taxon>Panagrolaimoidea</taxon>
        <taxon>Panagrolaimidae</taxon>
        <taxon>Panagrellus</taxon>
    </lineage>
</organism>
<accession>A0A7E4VS41</accession>
<dbReference type="Gene3D" id="2.130.10.10">
    <property type="entry name" value="YVTN repeat-like/Quinoprotein amine dehydrogenase"/>
    <property type="match status" value="1"/>
</dbReference>
<proteinExistence type="predicted"/>
<dbReference type="Proteomes" id="UP000492821">
    <property type="component" value="Unassembled WGS sequence"/>
</dbReference>
<dbReference type="WBParaSite" id="Pan_g2497.t1">
    <property type="protein sequence ID" value="Pan_g2497.t1"/>
    <property type="gene ID" value="Pan_g2497"/>
</dbReference>
<reference evidence="1" key="1">
    <citation type="journal article" date="2013" name="Genetics">
        <title>The draft genome and transcriptome of Panagrellus redivivus are shaped by the harsh demands of a free-living lifestyle.</title>
        <authorList>
            <person name="Srinivasan J."/>
            <person name="Dillman A.R."/>
            <person name="Macchietto M.G."/>
            <person name="Heikkinen L."/>
            <person name="Lakso M."/>
            <person name="Fracchia K.M."/>
            <person name="Antoshechkin I."/>
            <person name="Mortazavi A."/>
            <person name="Wong G."/>
            <person name="Sternberg P.W."/>
        </authorList>
    </citation>
    <scope>NUCLEOTIDE SEQUENCE [LARGE SCALE GENOMIC DNA]</scope>
    <source>
        <strain evidence="1">MT8872</strain>
    </source>
</reference>
<evidence type="ECO:0000313" key="1">
    <source>
        <dbReference type="Proteomes" id="UP000492821"/>
    </source>
</evidence>
<name>A0A7E4VS41_PANRE</name>
<dbReference type="AlphaFoldDB" id="A0A7E4VS41"/>
<sequence>MIMETDNSLQCHLIKEIKVNCYKLLSVSVSSTYGFALFQYNNYNIKSIQTTVLEEGKNGDSDELDEFKNSDDDNQEIIGLFRKLNCDGRVLAQAMTDSYISFYDACGQQMADTADSAFLVKKQRRNIRPLHMIKLSNAPAPISMVEWNPKNPAMLAVVTPETLYTVLFDFELELSYILAQKDVIAPITALSWNPTGTQLTVGDADGRIHQFNPHLNLIRVVCPPRLIPSVFPGKFGCSGLCWVSKTERIVVFTSETSDKLHLTKLTVKPNKPPKWTVWDVLPAAESTEYGKTFTFLPVFKWNMISLVVLPQSLRSLYIWHRQQRLETLEVG</sequence>
<evidence type="ECO:0000313" key="2">
    <source>
        <dbReference type="WBParaSite" id="Pan_g2497.t1"/>
    </source>
</evidence>
<dbReference type="InterPro" id="IPR036322">
    <property type="entry name" value="WD40_repeat_dom_sf"/>
</dbReference>
<protein>
    <submittedName>
        <fullName evidence="2">ANAPC4_WD40 domain-containing protein</fullName>
    </submittedName>
</protein>
<keyword evidence="1" id="KW-1185">Reference proteome</keyword>
<dbReference type="InterPro" id="IPR015943">
    <property type="entry name" value="WD40/YVTN_repeat-like_dom_sf"/>
</dbReference>
<reference evidence="2" key="2">
    <citation type="submission" date="2020-10" db="UniProtKB">
        <authorList>
            <consortium name="WormBaseParasite"/>
        </authorList>
    </citation>
    <scope>IDENTIFICATION</scope>
</reference>